<dbReference type="PRINTS" id="PR00032">
    <property type="entry name" value="HTHARAC"/>
</dbReference>
<dbReference type="InterPro" id="IPR018060">
    <property type="entry name" value="HTH_AraC"/>
</dbReference>
<keyword evidence="6" id="KW-1185">Reference proteome</keyword>
<dbReference type="SMART" id="SM00342">
    <property type="entry name" value="HTH_ARAC"/>
    <property type="match status" value="1"/>
</dbReference>
<dbReference type="SUPFAM" id="SSF46689">
    <property type="entry name" value="Homeodomain-like"/>
    <property type="match status" value="2"/>
</dbReference>
<organism evidence="5 6">
    <name type="scientific">Paenalcaligenes hermetiae</name>
    <dbReference type="NCBI Taxonomy" id="1157987"/>
    <lineage>
        <taxon>Bacteria</taxon>
        <taxon>Pseudomonadati</taxon>
        <taxon>Pseudomonadota</taxon>
        <taxon>Betaproteobacteria</taxon>
        <taxon>Burkholderiales</taxon>
        <taxon>Alcaligenaceae</taxon>
        <taxon>Paenalcaligenes</taxon>
    </lineage>
</organism>
<dbReference type="InterPro" id="IPR020449">
    <property type="entry name" value="Tscrpt_reg_AraC-type_HTH"/>
</dbReference>
<name>A0ABP9LWP3_9BURK</name>
<gene>
    <name evidence="5" type="ORF">GCM10023337_03710</name>
</gene>
<dbReference type="InterPro" id="IPR009057">
    <property type="entry name" value="Homeodomain-like_sf"/>
</dbReference>
<reference evidence="6" key="1">
    <citation type="journal article" date="2019" name="Int. J. Syst. Evol. Microbiol.">
        <title>The Global Catalogue of Microorganisms (GCM) 10K type strain sequencing project: providing services to taxonomists for standard genome sequencing and annotation.</title>
        <authorList>
            <consortium name="The Broad Institute Genomics Platform"/>
            <consortium name="The Broad Institute Genome Sequencing Center for Infectious Disease"/>
            <person name="Wu L."/>
            <person name="Ma J."/>
        </authorList>
    </citation>
    <scope>NUCLEOTIDE SEQUENCE [LARGE SCALE GENOMIC DNA]</scope>
    <source>
        <strain evidence="6">JCM 18423</strain>
    </source>
</reference>
<keyword evidence="3" id="KW-0804">Transcription</keyword>
<sequence>MQTHYTTINEQPHRRKSYWEQVVTKTYFSLSVDFNTETQFQGHLCAWDLGPISLSRLDSDGLLYQRKDEHLRHEHEENYLVTIPDKQPIDFTQGNRDVGCEPGAFILQRSHEPYRLSYTQANRLWVLKIPAAVLGSRISFPQKLVSLAFDARAGAGELMVEMVRLLSHRLSHMDGLAKQTIGNHLVDLLVLALADVTPQQSNLSSVQAAHLARAEKYIRDHLRRAIRPHDVAAACGISVRYLHALFRARGQTVGSWLQEQRLLMANSTLQQNRDNRTIAEIAYEWGFTSPASFSQLYKNYFGRTPTEARAYYREQAQQREQSHRQFIVKTNH</sequence>
<dbReference type="Pfam" id="PF12833">
    <property type="entry name" value="HTH_18"/>
    <property type="match status" value="1"/>
</dbReference>
<evidence type="ECO:0000259" key="4">
    <source>
        <dbReference type="PROSITE" id="PS01124"/>
    </source>
</evidence>
<keyword evidence="1" id="KW-0805">Transcription regulation</keyword>
<dbReference type="PANTHER" id="PTHR46796:SF6">
    <property type="entry name" value="ARAC SUBFAMILY"/>
    <property type="match status" value="1"/>
</dbReference>
<evidence type="ECO:0000256" key="3">
    <source>
        <dbReference type="ARBA" id="ARBA00023163"/>
    </source>
</evidence>
<dbReference type="Proteomes" id="UP001500227">
    <property type="component" value="Unassembled WGS sequence"/>
</dbReference>
<dbReference type="PANTHER" id="PTHR46796">
    <property type="entry name" value="HTH-TYPE TRANSCRIPTIONAL ACTIVATOR RHAS-RELATED"/>
    <property type="match status" value="1"/>
</dbReference>
<proteinExistence type="predicted"/>
<feature type="domain" description="HTH araC/xylS-type" evidence="4">
    <location>
        <begin position="212"/>
        <end position="311"/>
    </location>
</feature>
<evidence type="ECO:0000256" key="2">
    <source>
        <dbReference type="ARBA" id="ARBA00023125"/>
    </source>
</evidence>
<evidence type="ECO:0000313" key="6">
    <source>
        <dbReference type="Proteomes" id="UP001500227"/>
    </source>
</evidence>
<keyword evidence="2" id="KW-0238">DNA-binding</keyword>
<evidence type="ECO:0000313" key="5">
    <source>
        <dbReference type="EMBL" id="GAA5085229.1"/>
    </source>
</evidence>
<dbReference type="Gene3D" id="1.10.10.60">
    <property type="entry name" value="Homeodomain-like"/>
    <property type="match status" value="1"/>
</dbReference>
<dbReference type="InterPro" id="IPR035418">
    <property type="entry name" value="AraC-bd_2"/>
</dbReference>
<comment type="caution">
    <text evidence="5">The sequence shown here is derived from an EMBL/GenBank/DDBJ whole genome shotgun (WGS) entry which is preliminary data.</text>
</comment>
<dbReference type="InterPro" id="IPR050204">
    <property type="entry name" value="AraC_XylS_family_regulators"/>
</dbReference>
<dbReference type="EMBL" id="BAABKD010000002">
    <property type="protein sequence ID" value="GAA5085229.1"/>
    <property type="molecule type" value="Genomic_DNA"/>
</dbReference>
<accession>A0ABP9LWP3</accession>
<evidence type="ECO:0000256" key="1">
    <source>
        <dbReference type="ARBA" id="ARBA00023015"/>
    </source>
</evidence>
<dbReference type="Pfam" id="PF14525">
    <property type="entry name" value="AraC_binding_2"/>
    <property type="match status" value="1"/>
</dbReference>
<dbReference type="RefSeq" id="WP_260649579.1">
    <property type="nucleotide sequence ID" value="NZ_BAABKD010000002.1"/>
</dbReference>
<dbReference type="PROSITE" id="PS01124">
    <property type="entry name" value="HTH_ARAC_FAMILY_2"/>
    <property type="match status" value="1"/>
</dbReference>
<protein>
    <submittedName>
        <fullName evidence="5">Helix-turn-helix domain-containing protein</fullName>
    </submittedName>
</protein>